<dbReference type="EnsemblMetazoa" id="ISCW015907-RA">
    <property type="protein sequence ID" value="ISCW015907-PA"/>
    <property type="gene ID" value="ISCW015907"/>
</dbReference>
<reference evidence="3" key="2">
    <citation type="submission" date="2020-05" db="UniProtKB">
        <authorList>
            <consortium name="EnsemblMetazoa"/>
        </authorList>
    </citation>
    <scope>IDENTIFICATION</scope>
    <source>
        <strain evidence="3">wikel</strain>
    </source>
</reference>
<feature type="region of interest" description="Disordered" evidence="1">
    <location>
        <begin position="50"/>
        <end position="86"/>
    </location>
</feature>
<evidence type="ECO:0000313" key="4">
    <source>
        <dbReference type="Proteomes" id="UP000001555"/>
    </source>
</evidence>
<proteinExistence type="predicted"/>
<evidence type="ECO:0000313" key="3">
    <source>
        <dbReference type="EnsemblMetazoa" id="ISCW015907-PA"/>
    </source>
</evidence>
<dbReference type="HOGENOM" id="CLU_1706205_0_0_1"/>
<organism>
    <name type="scientific">Ixodes scapularis</name>
    <name type="common">Black-legged tick</name>
    <name type="synonym">Deer tick</name>
    <dbReference type="NCBI Taxonomy" id="6945"/>
    <lineage>
        <taxon>Eukaryota</taxon>
        <taxon>Metazoa</taxon>
        <taxon>Ecdysozoa</taxon>
        <taxon>Arthropoda</taxon>
        <taxon>Chelicerata</taxon>
        <taxon>Arachnida</taxon>
        <taxon>Acari</taxon>
        <taxon>Parasitiformes</taxon>
        <taxon>Ixodida</taxon>
        <taxon>Ixodoidea</taxon>
        <taxon>Ixodidae</taxon>
        <taxon>Ixodinae</taxon>
        <taxon>Ixodes</taxon>
    </lineage>
</organism>
<feature type="compositionally biased region" description="Basic residues" evidence="1">
    <location>
        <begin position="65"/>
        <end position="78"/>
    </location>
</feature>
<feature type="region of interest" description="Disordered" evidence="1">
    <location>
        <begin position="132"/>
        <end position="154"/>
    </location>
</feature>
<dbReference type="VEuPathDB" id="VectorBase:ISCI015907"/>
<evidence type="ECO:0000313" key="2">
    <source>
        <dbReference type="EMBL" id="EEC00402.1"/>
    </source>
</evidence>
<reference evidence="2 4" key="1">
    <citation type="submission" date="2008-03" db="EMBL/GenBank/DDBJ databases">
        <title>Annotation of Ixodes scapularis.</title>
        <authorList>
            <consortium name="Ixodes scapularis Genome Project Consortium"/>
            <person name="Caler E."/>
            <person name="Hannick L.I."/>
            <person name="Bidwell S."/>
            <person name="Joardar V."/>
            <person name="Thiagarajan M."/>
            <person name="Amedeo P."/>
            <person name="Galinsky K.J."/>
            <person name="Schobel S."/>
            <person name="Inman J."/>
            <person name="Hostetler J."/>
            <person name="Miller J."/>
            <person name="Hammond M."/>
            <person name="Megy K."/>
            <person name="Lawson D."/>
            <person name="Kodira C."/>
            <person name="Sutton G."/>
            <person name="Meyer J."/>
            <person name="Hill C.A."/>
            <person name="Birren B."/>
            <person name="Nene V."/>
            <person name="Collins F."/>
            <person name="Alarcon-Chaidez F."/>
            <person name="Wikel S."/>
            <person name="Strausberg R."/>
        </authorList>
    </citation>
    <scope>NUCLEOTIDE SEQUENCE [LARGE SCALE GENOMIC DNA]</scope>
    <source>
        <strain evidence="4">Wikel</strain>
        <strain evidence="2">Wikel colony</strain>
    </source>
</reference>
<dbReference type="Proteomes" id="UP000001555">
    <property type="component" value="Unassembled WGS sequence"/>
</dbReference>
<gene>
    <name evidence="2" type="ORF">IscW_ISCW015907</name>
</gene>
<dbReference type="EMBL" id="ABJB011084642">
    <property type="status" value="NOT_ANNOTATED_CDS"/>
    <property type="molecule type" value="Genomic_DNA"/>
</dbReference>
<dbReference type="VEuPathDB" id="VectorBase:ISCW015907"/>
<protein>
    <submittedName>
        <fullName evidence="2 3">Uncharacterized protein</fullName>
    </submittedName>
</protein>
<dbReference type="PaxDb" id="6945-B7P1D0"/>
<accession>B7P1D0</accession>
<sequence>MSLFRVVKPTGCSQKFRSYRAPGRFRQHFLSDMGRELIWAFLESGDPARVAGAAAEPTTSEKPGAHPRSRTGPRKRQRKAAEDHPKCTRFLGDANILVGARCPRPAARPPPRSALAAAADHRALVCAPAATHADASASAVGPRRGTIAQDALAH</sequence>
<dbReference type="AlphaFoldDB" id="B7P1D0"/>
<dbReference type="InParanoid" id="B7P1D0"/>
<keyword evidence="4" id="KW-1185">Reference proteome</keyword>
<name>B7P1D0_IXOSC</name>
<dbReference type="EMBL" id="DS616194">
    <property type="protein sequence ID" value="EEC00402.1"/>
    <property type="molecule type" value="Genomic_DNA"/>
</dbReference>
<evidence type="ECO:0000256" key="1">
    <source>
        <dbReference type="SAM" id="MobiDB-lite"/>
    </source>
</evidence>